<organism evidence="3">
    <name type="scientific">Dissulfuribacter thermophilus</name>
    <dbReference type="NCBI Taxonomy" id="1156395"/>
    <lineage>
        <taxon>Bacteria</taxon>
        <taxon>Pseudomonadati</taxon>
        <taxon>Thermodesulfobacteriota</taxon>
        <taxon>Dissulfuribacteria</taxon>
        <taxon>Dissulfuribacterales</taxon>
        <taxon>Dissulfuribacteraceae</taxon>
        <taxon>Dissulfuribacter</taxon>
    </lineage>
</organism>
<sequence>MKFVQGIKADDTLDLVCRMCPLHLLEPGEKLRCLKTGQVLEILTDYDGALEDIPQWCEKCGQEFIGIEEDDECYKLYIRKKKEVE</sequence>
<dbReference type="AlphaFoldDB" id="A0A7V2SY43"/>
<dbReference type="Pfam" id="PF01206">
    <property type="entry name" value="TusA"/>
    <property type="match status" value="1"/>
</dbReference>
<dbReference type="InterPro" id="IPR036868">
    <property type="entry name" value="TusA-like_sf"/>
</dbReference>
<comment type="caution">
    <text evidence="3">The sequence shown here is derived from an EMBL/GenBank/DDBJ whole genome shotgun (WGS) entry which is preliminary data.</text>
</comment>
<dbReference type="PANTHER" id="PTHR33279:SF6">
    <property type="entry name" value="SULFUR CARRIER PROTEIN YEDF-RELATED"/>
    <property type="match status" value="1"/>
</dbReference>
<dbReference type="Gene3D" id="3.30.110.40">
    <property type="entry name" value="TusA-like domain"/>
    <property type="match status" value="1"/>
</dbReference>
<evidence type="ECO:0000313" key="3">
    <source>
        <dbReference type="EMBL" id="HFC46399.1"/>
    </source>
</evidence>
<protein>
    <submittedName>
        <fullName evidence="3">Sulfurtransferase TusA family protein</fullName>
    </submittedName>
</protein>
<reference evidence="3" key="1">
    <citation type="journal article" date="2020" name="mSystems">
        <title>Genome- and Community-Level Interaction Insights into Carbon Utilization and Element Cycling Functions of Hydrothermarchaeota in Hydrothermal Sediment.</title>
        <authorList>
            <person name="Zhou Z."/>
            <person name="Liu Y."/>
            <person name="Xu W."/>
            <person name="Pan J."/>
            <person name="Luo Z.H."/>
            <person name="Li M."/>
        </authorList>
    </citation>
    <scope>NUCLEOTIDE SEQUENCE [LARGE SCALE GENOMIC DNA]</scope>
    <source>
        <strain evidence="3">HyVt-503</strain>
    </source>
</reference>
<feature type="domain" description="UPF0033" evidence="2">
    <location>
        <begin position="12"/>
        <end position="80"/>
    </location>
</feature>
<accession>A0A7V2SY43</accession>
<name>A0A7V2SY43_9BACT</name>
<evidence type="ECO:0000256" key="1">
    <source>
        <dbReference type="ARBA" id="ARBA00008984"/>
    </source>
</evidence>
<proteinExistence type="inferred from homology"/>
<comment type="similarity">
    <text evidence="1">Belongs to the sulfur carrier protein TusA family.</text>
</comment>
<dbReference type="EMBL" id="DRND01000068">
    <property type="protein sequence ID" value="HFC46399.1"/>
    <property type="molecule type" value="Genomic_DNA"/>
</dbReference>
<dbReference type="PANTHER" id="PTHR33279">
    <property type="entry name" value="SULFUR CARRIER PROTEIN YEDF-RELATED"/>
    <property type="match status" value="1"/>
</dbReference>
<dbReference type="Proteomes" id="UP000885797">
    <property type="component" value="Unassembled WGS sequence"/>
</dbReference>
<dbReference type="SUPFAM" id="SSF64307">
    <property type="entry name" value="SirA-like"/>
    <property type="match status" value="1"/>
</dbReference>
<gene>
    <name evidence="3" type="ORF">ENJ63_00780</name>
</gene>
<evidence type="ECO:0000259" key="2">
    <source>
        <dbReference type="Pfam" id="PF01206"/>
    </source>
</evidence>
<dbReference type="CDD" id="cd00291">
    <property type="entry name" value="SirA_YedF_YeeD"/>
    <property type="match status" value="1"/>
</dbReference>
<dbReference type="InterPro" id="IPR001455">
    <property type="entry name" value="TusA-like"/>
</dbReference>